<evidence type="ECO:0000313" key="11">
    <source>
        <dbReference type="Proteomes" id="UP000005744"/>
    </source>
</evidence>
<dbReference type="RefSeq" id="WP_002682957.1">
    <property type="nucleotide sequence ID" value="NZ_JH600070.1"/>
</dbReference>
<evidence type="ECO:0000256" key="5">
    <source>
        <dbReference type="ARBA" id="ARBA00022692"/>
    </source>
</evidence>
<dbReference type="EMBL" id="JH600070">
    <property type="protein sequence ID" value="EIJ41223.1"/>
    <property type="molecule type" value="Genomic_DNA"/>
</dbReference>
<keyword evidence="6 8" id="KW-1133">Transmembrane helix</keyword>
<name>I3CC80_9GAMM</name>
<dbReference type="PANTHER" id="PTHR30576:SF4">
    <property type="entry name" value="UNDECAPRENYL-PHOSPHATE GALACTOSE PHOSPHOTRANSFERASE"/>
    <property type="match status" value="1"/>
</dbReference>
<dbReference type="PANTHER" id="PTHR30576">
    <property type="entry name" value="COLANIC BIOSYNTHESIS UDP-GLUCOSE LIPID CARRIER TRANSFERASE"/>
    <property type="match status" value="1"/>
</dbReference>
<dbReference type="Pfam" id="PF02397">
    <property type="entry name" value="Bac_transf"/>
    <property type="match status" value="1"/>
</dbReference>
<evidence type="ECO:0000256" key="1">
    <source>
        <dbReference type="ARBA" id="ARBA00004236"/>
    </source>
</evidence>
<keyword evidence="7 8" id="KW-0472">Membrane</keyword>
<accession>I3CC80</accession>
<evidence type="ECO:0000256" key="7">
    <source>
        <dbReference type="ARBA" id="ARBA00023136"/>
    </source>
</evidence>
<keyword evidence="11" id="KW-1185">Reference proteome</keyword>
<feature type="domain" description="Bacterial sugar transferase" evidence="9">
    <location>
        <begin position="6"/>
        <end position="165"/>
    </location>
</feature>
<dbReference type="eggNOG" id="COG2148">
    <property type="taxonomic scope" value="Bacteria"/>
</dbReference>
<evidence type="ECO:0000256" key="4">
    <source>
        <dbReference type="ARBA" id="ARBA00022679"/>
    </source>
</evidence>
<keyword evidence="4 10" id="KW-0808">Transferase</keyword>
<sequence length="197" mass="22270">MSYRLKRPLDIGLATVGCLLFAPVMLIIVISIYLDDRGTILFKQQRIGQYRRPFMIFKFRSMNAQGVTRVGRWLRATGLDELPQFINILRGEMTIVAPRPLTQADIVRLGWDKPAFDARWSLPSGITGLAQLYSGHSARVSAYLDKRYIEQSSLSLDSYVIVISFLINVLGKQRVRAWLRPKKFSTTLSISTASTAS</sequence>
<dbReference type="HOGENOM" id="CLU_024920_1_0_6"/>
<keyword evidence="5 8" id="KW-0812">Transmembrane</keyword>
<dbReference type="GO" id="GO:0005886">
    <property type="term" value="C:plasma membrane"/>
    <property type="evidence" value="ECO:0007669"/>
    <property type="project" value="UniProtKB-SubCell"/>
</dbReference>
<proteinExistence type="inferred from homology"/>
<evidence type="ECO:0000256" key="6">
    <source>
        <dbReference type="ARBA" id="ARBA00022989"/>
    </source>
</evidence>
<gene>
    <name evidence="10" type="ORF">BegalDRAFT_0302</name>
</gene>
<reference evidence="10 11" key="1">
    <citation type="submission" date="2011-11" db="EMBL/GenBank/DDBJ databases">
        <title>Improved High-Quality Draft sequence of Beggiatoa alba B18lD.</title>
        <authorList>
            <consortium name="US DOE Joint Genome Institute"/>
            <person name="Lucas S."/>
            <person name="Han J."/>
            <person name="Lapidus A."/>
            <person name="Cheng J.-F."/>
            <person name="Goodwin L."/>
            <person name="Pitluck S."/>
            <person name="Peters L."/>
            <person name="Mikhailova N."/>
            <person name="Held B."/>
            <person name="Detter J.C."/>
            <person name="Han C."/>
            <person name="Tapia R."/>
            <person name="Land M."/>
            <person name="Hauser L."/>
            <person name="Kyrpides N."/>
            <person name="Ivanova N."/>
            <person name="Pagani I."/>
            <person name="Samuel K."/>
            <person name="Teske A."/>
            <person name="Mueller J."/>
            <person name="Woyke T."/>
        </authorList>
    </citation>
    <scope>NUCLEOTIDE SEQUENCE [LARGE SCALE GENOMIC DNA]</scope>
    <source>
        <strain evidence="10 11">B18LD</strain>
    </source>
</reference>
<dbReference type="STRING" id="395493.BegalDRAFT_0302"/>
<keyword evidence="3" id="KW-1003">Cell membrane</keyword>
<dbReference type="OrthoDB" id="9808602at2"/>
<dbReference type="AlphaFoldDB" id="I3CC80"/>
<comment type="subcellular location">
    <subcellularLocation>
        <location evidence="1">Cell membrane</location>
    </subcellularLocation>
</comment>
<dbReference type="Proteomes" id="UP000005744">
    <property type="component" value="Unassembled WGS sequence"/>
</dbReference>
<evidence type="ECO:0000313" key="10">
    <source>
        <dbReference type="EMBL" id="EIJ41223.1"/>
    </source>
</evidence>
<feature type="transmembrane region" description="Helical" evidence="8">
    <location>
        <begin position="12"/>
        <end position="34"/>
    </location>
</feature>
<comment type="similarity">
    <text evidence="2">Belongs to the bacterial sugar transferase family.</text>
</comment>
<evidence type="ECO:0000259" key="9">
    <source>
        <dbReference type="Pfam" id="PF02397"/>
    </source>
</evidence>
<protein>
    <submittedName>
        <fullName evidence="10">Glycosyl transferase possibly involved in lipopolysaccharide synthesis</fullName>
    </submittedName>
</protein>
<organism evidence="10 11">
    <name type="scientific">Beggiatoa alba B18LD</name>
    <dbReference type="NCBI Taxonomy" id="395493"/>
    <lineage>
        <taxon>Bacteria</taxon>
        <taxon>Pseudomonadati</taxon>
        <taxon>Pseudomonadota</taxon>
        <taxon>Gammaproteobacteria</taxon>
        <taxon>Thiotrichales</taxon>
        <taxon>Thiotrichaceae</taxon>
        <taxon>Beggiatoa</taxon>
    </lineage>
</organism>
<evidence type="ECO:0000256" key="3">
    <source>
        <dbReference type="ARBA" id="ARBA00022475"/>
    </source>
</evidence>
<dbReference type="InterPro" id="IPR003362">
    <property type="entry name" value="Bact_transf"/>
</dbReference>
<dbReference type="GO" id="GO:0016780">
    <property type="term" value="F:phosphotransferase activity, for other substituted phosphate groups"/>
    <property type="evidence" value="ECO:0007669"/>
    <property type="project" value="TreeGrafter"/>
</dbReference>
<evidence type="ECO:0000256" key="8">
    <source>
        <dbReference type="SAM" id="Phobius"/>
    </source>
</evidence>
<evidence type="ECO:0000256" key="2">
    <source>
        <dbReference type="ARBA" id="ARBA00006464"/>
    </source>
</evidence>